<evidence type="ECO:0000256" key="11">
    <source>
        <dbReference type="PIRNR" id="PIRNR017126"/>
    </source>
</evidence>
<keyword evidence="9 11" id="KW-0226">DNA condensation</keyword>
<dbReference type="AlphaFoldDB" id="A0A1B0GA69"/>
<dbReference type="InterPro" id="IPR022816">
    <property type="entry name" value="Condensin_barren_su2"/>
</dbReference>
<evidence type="ECO:0000256" key="5">
    <source>
        <dbReference type="ARBA" id="ARBA00022454"/>
    </source>
</evidence>
<dbReference type="EnsemblMetazoa" id="GMOY010206-RA">
    <property type="protein sequence ID" value="GMOY010206-PA"/>
    <property type="gene ID" value="GMOY010206"/>
</dbReference>
<dbReference type="PANTHER" id="PTHR13108">
    <property type="entry name" value="CONDENSIN COMPLEX SUBUNIT 2"/>
    <property type="match status" value="1"/>
</dbReference>
<evidence type="ECO:0000313" key="14">
    <source>
        <dbReference type="Proteomes" id="UP000092444"/>
    </source>
</evidence>
<evidence type="ECO:0000256" key="2">
    <source>
        <dbReference type="ARBA" id="ARBA00004496"/>
    </source>
</evidence>
<keyword evidence="14" id="KW-1185">Reference proteome</keyword>
<evidence type="ECO:0000256" key="6">
    <source>
        <dbReference type="ARBA" id="ARBA00022490"/>
    </source>
</evidence>
<keyword evidence="8 11" id="KW-0498">Mitosis</keyword>
<keyword evidence="5" id="KW-0158">Chromosome</keyword>
<proteinExistence type="inferred from homology"/>
<protein>
    <recommendedName>
        <fullName evidence="4 11">Condensin complex subunit 2</fullName>
    </recommendedName>
</protein>
<keyword evidence="7 11" id="KW-0132">Cell division</keyword>
<dbReference type="GO" id="GO:0005737">
    <property type="term" value="C:cytoplasm"/>
    <property type="evidence" value="ECO:0007669"/>
    <property type="project" value="UniProtKB-SubCell"/>
</dbReference>
<dbReference type="GO" id="GO:0003682">
    <property type="term" value="F:chromatin binding"/>
    <property type="evidence" value="ECO:0007669"/>
    <property type="project" value="TreeGrafter"/>
</dbReference>
<dbReference type="EMBL" id="CCAG010019840">
    <property type="status" value="NOT_ANNOTATED_CDS"/>
    <property type="molecule type" value="Genomic_DNA"/>
</dbReference>
<evidence type="ECO:0000256" key="4">
    <source>
        <dbReference type="ARBA" id="ARBA00016065"/>
    </source>
</evidence>
<comment type="subcellular location">
    <subcellularLocation>
        <location evidence="1">Chromosome</location>
    </subcellularLocation>
    <subcellularLocation>
        <location evidence="2">Cytoplasm</location>
    </subcellularLocation>
</comment>
<evidence type="ECO:0000256" key="3">
    <source>
        <dbReference type="ARBA" id="ARBA00009471"/>
    </source>
</evidence>
<keyword evidence="6" id="KW-0963">Cytoplasm</keyword>
<evidence type="ECO:0000256" key="8">
    <source>
        <dbReference type="ARBA" id="ARBA00022776"/>
    </source>
</evidence>
<dbReference type="GO" id="GO:0000796">
    <property type="term" value="C:condensin complex"/>
    <property type="evidence" value="ECO:0007669"/>
    <property type="project" value="InterPro"/>
</dbReference>
<dbReference type="PhylomeDB" id="A0A1B0GA69"/>
<dbReference type="PIRSF" id="PIRSF017126">
    <property type="entry name" value="Condensin_H"/>
    <property type="match status" value="1"/>
</dbReference>
<dbReference type="Proteomes" id="UP000092444">
    <property type="component" value="Unassembled WGS sequence"/>
</dbReference>
<comment type="function">
    <text evidence="11">Regulatory subunit of the condensin complex, a complex required for conversion of interphase chromatin into mitotic-like condense chromosomes.</text>
</comment>
<sequence length="778" mass="88026">MSRPDYEQTILHHSHLLVLLRGVGPPKPRTLQKAFDKVRGIMTPAHTDSPLRRSDVSLCRESNRNASVNDDAEERREARRRTLISREEGSVEPSTSAFEDNETLQKYLEIYNNNKLSRENAWSVSLIDTLSTLLDRHHKTFSNFKVAGSSLEASSKVYSLRVDSIHSDVLRMSAGLNAQKFSEKQLENADDDDDNDTVATGGEGGNDPIASAAGAEVNAENAKKTKNKRQRKAACMVTKNKETLNARLDTVPLQDPVFGKLNSVVGSINSSTRLMNNILLTTDSELRLRTTFAIWDKAALPPADYTEEISMQTNNKNEFFPCDSLFKIQNLENFKLRPLHDGYIITDMPEPIAEDKEQNLSKRCSVDEDIPSPPQETGGREIEAVNSPFGNVHEMSMAFDMNAECEPMPILTEQMPIVDVDYNEFDDLTIEDRTAINNCRGLRKAPVIIEDLRPVDANSKLEYSYRPMDKISQFWAGPSHWKFKRTRNRRSSEAVVGRVLNRRGPRQRQALDRKKAKQLKFDQSEEEGFIPLDQKFKDRKANIQKKWDHKKLKLPVDLQLNSDRFSYYTLAPGLAILANSTHRSPLQDVIDSSENGMVDNVEAIDDHFTDHEMDHDGVENLACNSVLVGHDNLSTSPEIRPAESNLHNSTILEIASNFEGAPTQVTRIVVPFARRAKVIDMKNLKRSCTTLLNKQLKRTINEEDIPRHPMLKDECYEDGLASFNEIYANLPQLLTKNMSEALSTSIAFYSVLHLANEYDLRLIPQDDLTDFKIRKVAG</sequence>
<evidence type="ECO:0000256" key="10">
    <source>
        <dbReference type="ARBA" id="ARBA00023306"/>
    </source>
</evidence>
<organism evidence="13 14">
    <name type="scientific">Glossina morsitans morsitans</name>
    <name type="common">Savannah tsetse fly</name>
    <dbReference type="NCBI Taxonomy" id="37546"/>
    <lineage>
        <taxon>Eukaryota</taxon>
        <taxon>Metazoa</taxon>
        <taxon>Ecdysozoa</taxon>
        <taxon>Arthropoda</taxon>
        <taxon>Hexapoda</taxon>
        <taxon>Insecta</taxon>
        <taxon>Pterygota</taxon>
        <taxon>Neoptera</taxon>
        <taxon>Endopterygota</taxon>
        <taxon>Diptera</taxon>
        <taxon>Brachycera</taxon>
        <taxon>Muscomorpha</taxon>
        <taxon>Hippoboscoidea</taxon>
        <taxon>Glossinidae</taxon>
        <taxon>Glossina</taxon>
    </lineage>
</organism>
<dbReference type="Pfam" id="PF05786">
    <property type="entry name" value="Cnd2"/>
    <property type="match status" value="1"/>
</dbReference>
<name>A0A1B0GA69_GLOMM</name>
<keyword evidence="10 11" id="KW-0131">Cell cycle</keyword>
<evidence type="ECO:0000313" key="13">
    <source>
        <dbReference type="EnsemblMetazoa" id="GMOY010206-PA"/>
    </source>
</evidence>
<dbReference type="GO" id="GO:0051301">
    <property type="term" value="P:cell division"/>
    <property type="evidence" value="ECO:0007669"/>
    <property type="project" value="UniProtKB-KW"/>
</dbReference>
<evidence type="ECO:0000256" key="12">
    <source>
        <dbReference type="SAM" id="MobiDB-lite"/>
    </source>
</evidence>
<dbReference type="PANTHER" id="PTHR13108:SF9">
    <property type="entry name" value="CONDENSIN COMPLEX SUBUNIT 2"/>
    <property type="match status" value="1"/>
</dbReference>
<dbReference type="VEuPathDB" id="VectorBase:GMOY010206"/>
<evidence type="ECO:0000256" key="1">
    <source>
        <dbReference type="ARBA" id="ARBA00004286"/>
    </source>
</evidence>
<evidence type="ECO:0000256" key="7">
    <source>
        <dbReference type="ARBA" id="ARBA00022618"/>
    </source>
</evidence>
<evidence type="ECO:0000256" key="9">
    <source>
        <dbReference type="ARBA" id="ARBA00023067"/>
    </source>
</evidence>
<feature type="region of interest" description="Disordered" evidence="12">
    <location>
        <begin position="185"/>
        <end position="211"/>
    </location>
</feature>
<dbReference type="GO" id="GO:0007076">
    <property type="term" value="P:mitotic chromosome condensation"/>
    <property type="evidence" value="ECO:0007669"/>
    <property type="project" value="InterPro"/>
</dbReference>
<accession>A0A1B0GA69</accession>
<dbReference type="STRING" id="37546.A0A1B0GA69"/>
<comment type="similarity">
    <text evidence="3 11">Belongs to the CND2 (condensin subunit 2) family.</text>
</comment>
<reference evidence="13" key="1">
    <citation type="submission" date="2020-05" db="UniProtKB">
        <authorList>
            <consortium name="EnsemblMetazoa"/>
        </authorList>
    </citation>
    <scope>IDENTIFICATION</scope>
    <source>
        <strain evidence="13">Yale</strain>
    </source>
</reference>